<evidence type="ECO:0000256" key="1">
    <source>
        <dbReference type="SAM" id="MobiDB-lite"/>
    </source>
</evidence>
<dbReference type="AlphaFoldDB" id="J7LIN8"/>
<feature type="region of interest" description="Disordered" evidence="1">
    <location>
        <begin position="140"/>
        <end position="167"/>
    </location>
</feature>
<dbReference type="HOGENOM" id="CLU_885166_0_0_11"/>
<reference evidence="2 3" key="1">
    <citation type="journal article" date="2012" name="J. Bacteriol.">
        <title>Whole-Genome Sequence of Nocardiopsis alba Strain ATCC BAA-2165, Associated with Honeybees.</title>
        <authorList>
            <person name="Qiao J."/>
            <person name="Chen L."/>
            <person name="Li Y."/>
            <person name="Wang J."/>
            <person name="Zhang W."/>
            <person name="Chen S."/>
        </authorList>
    </citation>
    <scope>NUCLEOTIDE SEQUENCE [LARGE SCALE GENOMIC DNA]</scope>
    <source>
        <strain evidence="3">ATCC BAA-2165 / BE74</strain>
    </source>
</reference>
<dbReference type="KEGG" id="nal:B005_2968"/>
<protein>
    <submittedName>
        <fullName evidence="2">RHS Repeat family protein</fullName>
    </submittedName>
</protein>
<accession>J7LIN8</accession>
<evidence type="ECO:0000313" key="3">
    <source>
        <dbReference type="Proteomes" id="UP000003779"/>
    </source>
</evidence>
<dbReference type="PATRIC" id="fig|1205910.3.peg.2803"/>
<dbReference type="OrthoDB" id="4563261at2"/>
<dbReference type="STRING" id="1205910.B005_2968"/>
<evidence type="ECO:0000313" key="2">
    <source>
        <dbReference type="EMBL" id="AFR10804.1"/>
    </source>
</evidence>
<proteinExistence type="predicted"/>
<dbReference type="EMBL" id="CP003788">
    <property type="protein sequence ID" value="AFR10804.1"/>
    <property type="molecule type" value="Genomic_DNA"/>
</dbReference>
<feature type="region of interest" description="Disordered" evidence="1">
    <location>
        <begin position="1"/>
        <end position="26"/>
    </location>
</feature>
<name>J7LIN8_NOCAA</name>
<dbReference type="Proteomes" id="UP000003779">
    <property type="component" value="Chromosome"/>
</dbReference>
<organism evidence="2 3">
    <name type="scientific">Nocardiopsis alba (strain ATCC BAA-2165 / BE74)</name>
    <dbReference type="NCBI Taxonomy" id="1205910"/>
    <lineage>
        <taxon>Bacteria</taxon>
        <taxon>Bacillati</taxon>
        <taxon>Actinomycetota</taxon>
        <taxon>Actinomycetes</taxon>
        <taxon>Streptosporangiales</taxon>
        <taxon>Nocardiopsidaceae</taxon>
        <taxon>Nocardiopsis</taxon>
    </lineage>
</organism>
<sequence length="314" mass="34224">MNSPSAPGHLEEPGAGRSFDGAGPEPVGVLAADHLRTVDAEVLGDPDASDAMTESGGFTGVLLERDGPKLTFVRTVVVGRNDGPCFYRLDSGGLIEYGNYYGGLDRGPSHEWDEDGNLIEEITDTLTRRWDASGRLVHLERRSSRDGEEAPISSPRVPPHPDEPGARGHVEAVRLTDLVFGDRVTYTGDPYTGTAVLADADGGCRAHTFIEGHEFGPFRVWSPSGGLIVQGVRGRVRGRPGPEPGGGLYGPVGPWHRWDERGRLLREVVHDALGNRIIRRELDESGDIVEQERYEPVVRMEDPVTGERRAVPWL</sequence>
<reference evidence="3" key="2">
    <citation type="submission" date="2012-08" db="EMBL/GenBank/DDBJ databases">
        <title>Whole-genome sequence of Nocardiopsis alba strain ATCC BAA-2165 associated with honeybees.</title>
        <authorList>
            <person name="Qiao J."/>
            <person name="Chen L."/>
            <person name="Li Y."/>
            <person name="Wang J."/>
            <person name="Zhang W."/>
            <person name="Chen S."/>
        </authorList>
    </citation>
    <scope>NUCLEOTIDE SEQUENCE [LARGE SCALE GENOMIC DNA]</scope>
    <source>
        <strain evidence="3">ATCC BAA-2165 / BE74</strain>
    </source>
</reference>
<gene>
    <name evidence="2" type="ordered locus">B005_2968</name>
</gene>